<keyword evidence="19" id="KW-0675">Receptor</keyword>
<dbReference type="Pfam" id="PF07715">
    <property type="entry name" value="Plug"/>
    <property type="match status" value="1"/>
</dbReference>
<comment type="similarity">
    <text evidence="12 14">Belongs to the TonB-dependent receptor family.</text>
</comment>
<evidence type="ECO:0000256" key="9">
    <source>
        <dbReference type="ARBA" id="ARBA00023077"/>
    </source>
</evidence>
<name>A0ABT8DY99_9BURK</name>
<feature type="signal peptide" evidence="16">
    <location>
        <begin position="1"/>
        <end position="42"/>
    </location>
</feature>
<feature type="compositionally biased region" description="Low complexity" evidence="15">
    <location>
        <begin position="44"/>
        <end position="62"/>
    </location>
</feature>
<evidence type="ECO:0000256" key="16">
    <source>
        <dbReference type="SAM" id="SignalP"/>
    </source>
</evidence>
<evidence type="ECO:0000256" key="6">
    <source>
        <dbReference type="ARBA" id="ARBA00022729"/>
    </source>
</evidence>
<dbReference type="RefSeq" id="WP_290360471.1">
    <property type="nucleotide sequence ID" value="NZ_JAUHHC010000005.1"/>
</dbReference>
<evidence type="ECO:0000256" key="2">
    <source>
        <dbReference type="ARBA" id="ARBA00022448"/>
    </source>
</evidence>
<accession>A0ABT8DY99</accession>
<evidence type="ECO:0000256" key="8">
    <source>
        <dbReference type="ARBA" id="ARBA00023065"/>
    </source>
</evidence>
<evidence type="ECO:0000256" key="5">
    <source>
        <dbReference type="ARBA" id="ARBA00022692"/>
    </source>
</evidence>
<evidence type="ECO:0000256" key="4">
    <source>
        <dbReference type="ARBA" id="ARBA00022496"/>
    </source>
</evidence>
<gene>
    <name evidence="19" type="ORF">QWJ38_17840</name>
</gene>
<evidence type="ECO:0000313" key="19">
    <source>
        <dbReference type="EMBL" id="MDN3922156.1"/>
    </source>
</evidence>
<dbReference type="PANTHER" id="PTHR32552">
    <property type="entry name" value="FERRICHROME IRON RECEPTOR-RELATED"/>
    <property type="match status" value="1"/>
</dbReference>
<feature type="domain" description="TonB-dependent receptor plug" evidence="18">
    <location>
        <begin position="93"/>
        <end position="205"/>
    </location>
</feature>
<keyword evidence="7" id="KW-0408">Iron</keyword>
<dbReference type="PROSITE" id="PS52016">
    <property type="entry name" value="TONB_DEPENDENT_REC_3"/>
    <property type="match status" value="1"/>
</dbReference>
<sequence length="776" mass="81161">MIDLDTHRIRHCGQSQFQFPRMRLLPLLIAAAFGAAAVGARAQSGPASSATSDPAATTEPSSDSGRRGDKPATATPQTLDTVTVTVTRRREPVREVPLQVSTVSAEKLQDAGASSLPDYLADQAGVNVNSGLTVGNATVTVRGVSTGPETAPTVGTYIDDVSFGSNSAYGFGGVMSLDMGLMDLHHIEVLRGPQGTLYGAGAMGGMLKYVTNEPELYDFSGSVRLGASSTREGQSGSTVGGVLNVPLQQGVAGLRISAFHDEVGGFVDSTGPIVGSDLDRRKATGGRVALLLQPTRNLRVKLTAVSQETDVAGKNLVQFNFATHQPLVNDLTRDLVVREPSKTKIELYAADVEYDFGWARLNSVTSSQKAKLAQRFDGTAIYAPLLAGAGLPVASVAADTAVDVQKKTQEFRLTSQGKSDLEWLAGVFYTDEQASNGQQLGATFPGGAPTPLLLASSIPSKYTETAVYGDVTWKFAPDLSATLGARLSRNRQTFSQNTDGLLVGGPTSRTNDSAETSSTYLATVSYALNNTSNIYFRAASGYRPGGPNVVLTNPATGALLAPTTFESDSLWSYEAGYKADLLDKTLSIESAVYHIRWDQIQQLFAASGVSVIVNGGKAEINGAELSATLRPSTSLDLNAALSFNEGELTESAPGLAPAGAGLPNSARFSASFGATYKFSAGGHAAFVGVSGRYVGERNSGFEGSPSIPNFRLPAYSLMDAQGGVDLGRYQLAAYVRNLFDKRAQLGADASGVPLGGPVGVAMARPRTVGVTLSASF</sequence>
<dbReference type="EMBL" id="JAUHHC010000005">
    <property type="protein sequence ID" value="MDN3922156.1"/>
    <property type="molecule type" value="Genomic_DNA"/>
</dbReference>
<keyword evidence="10 12" id="KW-0472">Membrane</keyword>
<evidence type="ECO:0000256" key="1">
    <source>
        <dbReference type="ARBA" id="ARBA00004571"/>
    </source>
</evidence>
<evidence type="ECO:0000256" key="13">
    <source>
        <dbReference type="PROSITE-ProRule" id="PRU10144"/>
    </source>
</evidence>
<keyword evidence="20" id="KW-1185">Reference proteome</keyword>
<comment type="subcellular location">
    <subcellularLocation>
        <location evidence="1 12">Cell outer membrane</location>
        <topology evidence="1 12">Multi-pass membrane protein</topology>
    </subcellularLocation>
</comment>
<dbReference type="InterPro" id="IPR010917">
    <property type="entry name" value="TonB_rcpt_CS"/>
</dbReference>
<dbReference type="PANTHER" id="PTHR32552:SF81">
    <property type="entry name" value="TONB-DEPENDENT OUTER MEMBRANE RECEPTOR"/>
    <property type="match status" value="1"/>
</dbReference>
<dbReference type="Pfam" id="PF00593">
    <property type="entry name" value="TonB_dep_Rec_b-barrel"/>
    <property type="match status" value="1"/>
</dbReference>
<evidence type="ECO:0000256" key="14">
    <source>
        <dbReference type="RuleBase" id="RU003357"/>
    </source>
</evidence>
<reference evidence="19 20" key="1">
    <citation type="submission" date="2023-06" db="EMBL/GenBank/DDBJ databases">
        <title>Pelomonas sp. PFR6 16S ribosomal RNA gene Genome sequencing and assembly.</title>
        <authorList>
            <person name="Woo H."/>
        </authorList>
    </citation>
    <scope>NUCLEOTIDE SEQUENCE [LARGE SCALE GENOMIC DNA]</scope>
    <source>
        <strain evidence="19 20">PFR6</strain>
    </source>
</reference>
<comment type="caution">
    <text evidence="19">The sequence shown here is derived from an EMBL/GenBank/DDBJ whole genome shotgun (WGS) entry which is preliminary data.</text>
</comment>
<dbReference type="Proteomes" id="UP001228044">
    <property type="component" value="Unassembled WGS sequence"/>
</dbReference>
<proteinExistence type="inferred from homology"/>
<evidence type="ECO:0000259" key="18">
    <source>
        <dbReference type="Pfam" id="PF07715"/>
    </source>
</evidence>
<evidence type="ECO:0000256" key="12">
    <source>
        <dbReference type="PROSITE-ProRule" id="PRU01360"/>
    </source>
</evidence>
<dbReference type="SUPFAM" id="SSF56935">
    <property type="entry name" value="Porins"/>
    <property type="match status" value="1"/>
</dbReference>
<evidence type="ECO:0000259" key="17">
    <source>
        <dbReference type="Pfam" id="PF00593"/>
    </source>
</evidence>
<evidence type="ECO:0000256" key="3">
    <source>
        <dbReference type="ARBA" id="ARBA00022452"/>
    </source>
</evidence>
<keyword evidence="5 12" id="KW-0812">Transmembrane</keyword>
<keyword evidence="9 14" id="KW-0798">TonB box</keyword>
<evidence type="ECO:0000256" key="7">
    <source>
        <dbReference type="ARBA" id="ARBA00023004"/>
    </source>
</evidence>
<dbReference type="InterPro" id="IPR000531">
    <property type="entry name" value="Beta-barrel_TonB"/>
</dbReference>
<keyword evidence="11 12" id="KW-0998">Cell outer membrane</keyword>
<evidence type="ECO:0000256" key="15">
    <source>
        <dbReference type="SAM" id="MobiDB-lite"/>
    </source>
</evidence>
<keyword evidence="4" id="KW-0410">Iron transport</keyword>
<feature type="chain" id="PRO_5046155881" evidence="16">
    <location>
        <begin position="43"/>
        <end position="776"/>
    </location>
</feature>
<organism evidence="19 20">
    <name type="scientific">Roseateles violae</name>
    <dbReference type="NCBI Taxonomy" id="3058042"/>
    <lineage>
        <taxon>Bacteria</taxon>
        <taxon>Pseudomonadati</taxon>
        <taxon>Pseudomonadota</taxon>
        <taxon>Betaproteobacteria</taxon>
        <taxon>Burkholderiales</taxon>
        <taxon>Sphaerotilaceae</taxon>
        <taxon>Roseateles</taxon>
    </lineage>
</organism>
<evidence type="ECO:0000256" key="11">
    <source>
        <dbReference type="ARBA" id="ARBA00023237"/>
    </source>
</evidence>
<protein>
    <submittedName>
        <fullName evidence="19">TonB-dependent receptor</fullName>
    </submittedName>
</protein>
<keyword evidence="6 16" id="KW-0732">Signal</keyword>
<feature type="domain" description="TonB-dependent receptor-like beta-barrel" evidence="17">
    <location>
        <begin position="344"/>
        <end position="738"/>
    </location>
</feature>
<evidence type="ECO:0000256" key="10">
    <source>
        <dbReference type="ARBA" id="ARBA00023136"/>
    </source>
</evidence>
<dbReference type="Gene3D" id="2.40.170.20">
    <property type="entry name" value="TonB-dependent receptor, beta-barrel domain"/>
    <property type="match status" value="1"/>
</dbReference>
<dbReference type="InterPro" id="IPR012910">
    <property type="entry name" value="Plug_dom"/>
</dbReference>
<keyword evidence="2 12" id="KW-0813">Transport</keyword>
<keyword evidence="3 12" id="KW-1134">Transmembrane beta strand</keyword>
<keyword evidence="8" id="KW-0406">Ion transport</keyword>
<dbReference type="CDD" id="cd01347">
    <property type="entry name" value="ligand_gated_channel"/>
    <property type="match status" value="1"/>
</dbReference>
<dbReference type="InterPro" id="IPR036942">
    <property type="entry name" value="Beta-barrel_TonB_sf"/>
</dbReference>
<feature type="region of interest" description="Disordered" evidence="15">
    <location>
        <begin position="44"/>
        <end position="79"/>
    </location>
</feature>
<dbReference type="InterPro" id="IPR039426">
    <property type="entry name" value="TonB-dep_rcpt-like"/>
</dbReference>
<evidence type="ECO:0000313" key="20">
    <source>
        <dbReference type="Proteomes" id="UP001228044"/>
    </source>
</evidence>
<dbReference type="PROSITE" id="PS01156">
    <property type="entry name" value="TONB_DEPENDENT_REC_2"/>
    <property type="match status" value="1"/>
</dbReference>
<feature type="short sequence motif" description="TonB C-terminal box" evidence="13">
    <location>
        <begin position="759"/>
        <end position="776"/>
    </location>
</feature>